<evidence type="ECO:0000313" key="2">
    <source>
        <dbReference type="EMBL" id="GMH03363.1"/>
    </source>
</evidence>
<sequence length="87" mass="9967">MLGRSPRGDQCSSTSLGMLRKNIEAFRMQFEVRSPRDTVDNSILGSRQGGSRKKSKYRRPLRQESRCNRTRFQLLAEIYAKCQGVNG</sequence>
<dbReference type="AlphaFoldDB" id="A0AAD3S2R7"/>
<organism evidence="2 3">
    <name type="scientific">Nepenthes gracilis</name>
    <name type="common">Slender pitcher plant</name>
    <dbReference type="NCBI Taxonomy" id="150966"/>
    <lineage>
        <taxon>Eukaryota</taxon>
        <taxon>Viridiplantae</taxon>
        <taxon>Streptophyta</taxon>
        <taxon>Embryophyta</taxon>
        <taxon>Tracheophyta</taxon>
        <taxon>Spermatophyta</taxon>
        <taxon>Magnoliopsida</taxon>
        <taxon>eudicotyledons</taxon>
        <taxon>Gunneridae</taxon>
        <taxon>Pentapetalae</taxon>
        <taxon>Caryophyllales</taxon>
        <taxon>Nepenthaceae</taxon>
        <taxon>Nepenthes</taxon>
    </lineage>
</organism>
<keyword evidence="3" id="KW-1185">Reference proteome</keyword>
<feature type="region of interest" description="Disordered" evidence="1">
    <location>
        <begin position="37"/>
        <end position="64"/>
    </location>
</feature>
<reference evidence="2" key="1">
    <citation type="submission" date="2023-05" db="EMBL/GenBank/DDBJ databases">
        <title>Nepenthes gracilis genome sequencing.</title>
        <authorList>
            <person name="Fukushima K."/>
        </authorList>
    </citation>
    <scope>NUCLEOTIDE SEQUENCE</scope>
    <source>
        <strain evidence="2">SING2019-196</strain>
    </source>
</reference>
<dbReference type="EMBL" id="BSYO01000004">
    <property type="protein sequence ID" value="GMH03363.1"/>
    <property type="molecule type" value="Genomic_DNA"/>
</dbReference>
<gene>
    <name evidence="2" type="ORF">Nepgr_005202</name>
</gene>
<dbReference type="Proteomes" id="UP001279734">
    <property type="component" value="Unassembled WGS sequence"/>
</dbReference>
<proteinExistence type="predicted"/>
<feature type="compositionally biased region" description="Basic residues" evidence="1">
    <location>
        <begin position="50"/>
        <end position="60"/>
    </location>
</feature>
<protein>
    <submittedName>
        <fullName evidence="2">Uncharacterized protein</fullName>
    </submittedName>
</protein>
<evidence type="ECO:0000313" key="3">
    <source>
        <dbReference type="Proteomes" id="UP001279734"/>
    </source>
</evidence>
<comment type="caution">
    <text evidence="2">The sequence shown here is derived from an EMBL/GenBank/DDBJ whole genome shotgun (WGS) entry which is preliminary data.</text>
</comment>
<evidence type="ECO:0000256" key="1">
    <source>
        <dbReference type="SAM" id="MobiDB-lite"/>
    </source>
</evidence>
<accession>A0AAD3S2R7</accession>
<name>A0AAD3S2R7_NEPGR</name>